<comment type="subcellular location">
    <subcellularLocation>
        <location evidence="3">Cytoplasm</location>
    </subcellularLocation>
    <subcellularLocation>
        <location evidence="4">Golgi apparatus membrane</location>
        <topology evidence="4">Single-pass type I membrane protein</topology>
    </subcellularLocation>
    <subcellularLocation>
        <location evidence="2">Nucleus</location>
    </subcellularLocation>
</comment>
<keyword evidence="13 20" id="KW-1133">Transmembrane helix</keyword>
<reference evidence="22" key="2">
    <citation type="submission" date="2021-02" db="EMBL/GenBank/DDBJ databases">
        <authorList>
            <person name="Kimball J.A."/>
            <person name="Haas M.W."/>
            <person name="Macchietto M."/>
            <person name="Kono T."/>
            <person name="Duquette J."/>
            <person name="Shao M."/>
        </authorList>
    </citation>
    <scope>NUCLEOTIDE SEQUENCE</scope>
    <source>
        <tissue evidence="22">Fresh leaf tissue</tissue>
    </source>
</reference>
<evidence type="ECO:0000256" key="11">
    <source>
        <dbReference type="ARBA" id="ARBA00022723"/>
    </source>
</evidence>
<sequence>MSSSPVRRRPPGLLSLGLESSANKIGIGVVSLSGEILSNPRHTYVTPPGHGFLPRETAHHHLAHILPLLRAALDEGGVSPDDLDCVCYTKGPGMGAPLQVAAAAARALSLLWRKPLVAVNHCVAHIEMGRVVTGAVDPVVLYVSGGNTQVIAYSEGRYRIFGETIDIAVGNCLDRFARVLELSNDPSPGYNIEQLAKKGEKFIDLPYVVKGMDVSFSGILSFIEATAIEKLKNNECTPADLCYSLQETLFAMLVEITERAMAHSPSVAEEEVGTPDESPPGAGKPVSAMSALFNFNSFLTVVLLVICTCTYIKIQFPAILNDRTGFRGFFWKAARIGMIHLSSSSNGERLSPWVSFGCFAMGISTIFF</sequence>
<keyword evidence="11" id="KW-0479">Metal-binding</keyword>
<evidence type="ECO:0000256" key="14">
    <source>
        <dbReference type="ARBA" id="ARBA00023034"/>
    </source>
</evidence>
<evidence type="ECO:0000256" key="19">
    <source>
        <dbReference type="ARBA" id="ARBA00048117"/>
    </source>
</evidence>
<dbReference type="GO" id="GO:0046872">
    <property type="term" value="F:metal ion binding"/>
    <property type="evidence" value="ECO:0007669"/>
    <property type="project" value="UniProtKB-KW"/>
</dbReference>
<keyword evidence="14" id="KW-0333">Golgi apparatus</keyword>
<dbReference type="EMBL" id="JAAALK010000284">
    <property type="protein sequence ID" value="KAG8067586.1"/>
    <property type="molecule type" value="Genomic_DNA"/>
</dbReference>
<dbReference type="GO" id="GO:0002949">
    <property type="term" value="P:tRNA threonylcarbamoyladenosine modification"/>
    <property type="evidence" value="ECO:0007669"/>
    <property type="project" value="UniProtKB-ARBA"/>
</dbReference>
<evidence type="ECO:0000259" key="21">
    <source>
        <dbReference type="Pfam" id="PF00814"/>
    </source>
</evidence>
<protein>
    <recommendedName>
        <fullName evidence="6">N(6)-L-threonylcarbamoyladenine synthase</fullName>
        <ecNumber evidence="6">2.3.1.234</ecNumber>
    </recommendedName>
    <alternativeName>
        <fullName evidence="18">N6-L-threonylcarbamoyladenine synthase</fullName>
    </alternativeName>
</protein>
<evidence type="ECO:0000256" key="17">
    <source>
        <dbReference type="ARBA" id="ARBA00023315"/>
    </source>
</evidence>
<dbReference type="InterPro" id="IPR000905">
    <property type="entry name" value="Gcp-like_dom"/>
</dbReference>
<evidence type="ECO:0000256" key="12">
    <source>
        <dbReference type="ARBA" id="ARBA00022729"/>
    </source>
</evidence>
<dbReference type="FunFam" id="3.30.420.40:FF:000038">
    <property type="entry name" value="Probable tRNA N6-adenosine threonylcarbamoyltransferase"/>
    <property type="match status" value="1"/>
</dbReference>
<dbReference type="CDD" id="cd24132">
    <property type="entry name" value="ASKHA_NBD_OSGEP_like_euk"/>
    <property type="match status" value="1"/>
</dbReference>
<comment type="similarity">
    <text evidence="5">Belongs to the KISH family.</text>
</comment>
<gene>
    <name evidence="22" type="ORF">GUJ93_ZPchr0005g14428</name>
</gene>
<evidence type="ECO:0000256" key="16">
    <source>
        <dbReference type="ARBA" id="ARBA00023242"/>
    </source>
</evidence>
<evidence type="ECO:0000256" key="18">
    <source>
        <dbReference type="ARBA" id="ARBA00030439"/>
    </source>
</evidence>
<keyword evidence="9 20" id="KW-0812">Transmembrane</keyword>
<dbReference type="PROSITE" id="PS01016">
    <property type="entry name" value="GLYCOPROTEASE"/>
    <property type="match status" value="1"/>
</dbReference>
<dbReference type="InterPro" id="IPR017861">
    <property type="entry name" value="KAE1/TsaD"/>
</dbReference>
<keyword evidence="10" id="KW-0819">tRNA processing</keyword>
<evidence type="ECO:0000313" key="23">
    <source>
        <dbReference type="Proteomes" id="UP000729402"/>
    </source>
</evidence>
<keyword evidence="23" id="KW-1185">Reference proteome</keyword>
<dbReference type="InterPro" id="IPR017860">
    <property type="entry name" value="Peptidase_M22_CS"/>
</dbReference>
<comment type="catalytic activity">
    <reaction evidence="19">
        <text>L-threonylcarbamoyladenylate + adenosine(37) in tRNA = N(6)-L-threonylcarbamoyladenosine(37) in tRNA + AMP + H(+)</text>
        <dbReference type="Rhea" id="RHEA:37059"/>
        <dbReference type="Rhea" id="RHEA-COMP:10162"/>
        <dbReference type="Rhea" id="RHEA-COMP:10163"/>
        <dbReference type="ChEBI" id="CHEBI:15378"/>
        <dbReference type="ChEBI" id="CHEBI:73682"/>
        <dbReference type="ChEBI" id="CHEBI:74411"/>
        <dbReference type="ChEBI" id="CHEBI:74418"/>
        <dbReference type="ChEBI" id="CHEBI:456215"/>
        <dbReference type="EC" id="2.3.1.234"/>
    </reaction>
</comment>
<evidence type="ECO:0000313" key="22">
    <source>
        <dbReference type="EMBL" id="KAG8067586.1"/>
    </source>
</evidence>
<organism evidence="22 23">
    <name type="scientific">Zizania palustris</name>
    <name type="common">Northern wild rice</name>
    <dbReference type="NCBI Taxonomy" id="103762"/>
    <lineage>
        <taxon>Eukaryota</taxon>
        <taxon>Viridiplantae</taxon>
        <taxon>Streptophyta</taxon>
        <taxon>Embryophyta</taxon>
        <taxon>Tracheophyta</taxon>
        <taxon>Spermatophyta</taxon>
        <taxon>Magnoliopsida</taxon>
        <taxon>Liliopsida</taxon>
        <taxon>Poales</taxon>
        <taxon>Poaceae</taxon>
        <taxon>BOP clade</taxon>
        <taxon>Oryzoideae</taxon>
        <taxon>Oryzeae</taxon>
        <taxon>Zizaniinae</taxon>
        <taxon>Zizania</taxon>
    </lineage>
</organism>
<keyword evidence="8" id="KW-0808">Transferase</keyword>
<evidence type="ECO:0000256" key="10">
    <source>
        <dbReference type="ARBA" id="ARBA00022694"/>
    </source>
</evidence>
<accession>A0A8J5S3L9</accession>
<dbReference type="Pfam" id="PF00814">
    <property type="entry name" value="TsaD"/>
    <property type="match status" value="1"/>
</dbReference>
<dbReference type="NCBIfam" id="TIGR00329">
    <property type="entry name" value="gcp_kae1"/>
    <property type="match status" value="1"/>
</dbReference>
<evidence type="ECO:0000256" key="8">
    <source>
        <dbReference type="ARBA" id="ARBA00022679"/>
    </source>
</evidence>
<evidence type="ECO:0000256" key="5">
    <source>
        <dbReference type="ARBA" id="ARBA00008961"/>
    </source>
</evidence>
<dbReference type="PANTHER" id="PTHR11735:SF14">
    <property type="entry name" value="TRNA N6-ADENOSINE THREONYLCARBAMOYLTRANSFERASE"/>
    <property type="match status" value="1"/>
</dbReference>
<comment type="function">
    <text evidence="1">Involved in the early part of the secretory pathway.</text>
</comment>
<evidence type="ECO:0000256" key="1">
    <source>
        <dbReference type="ARBA" id="ARBA00002154"/>
    </source>
</evidence>
<dbReference type="OrthoDB" id="10254073at2759"/>
<dbReference type="GO" id="GO:0000139">
    <property type="term" value="C:Golgi membrane"/>
    <property type="evidence" value="ECO:0007669"/>
    <property type="project" value="UniProtKB-SubCell"/>
</dbReference>
<dbReference type="FunFam" id="3.30.420.40:FF:000295">
    <property type="entry name" value="Probable tRNA N6-adenosine threonylcarbamoyltransferase"/>
    <property type="match status" value="1"/>
</dbReference>
<keyword evidence="17" id="KW-0012">Acyltransferase</keyword>
<evidence type="ECO:0000256" key="20">
    <source>
        <dbReference type="SAM" id="Phobius"/>
    </source>
</evidence>
<evidence type="ECO:0000256" key="6">
    <source>
        <dbReference type="ARBA" id="ARBA00012156"/>
    </source>
</evidence>
<reference evidence="22" key="1">
    <citation type="journal article" date="2021" name="bioRxiv">
        <title>Whole Genome Assembly and Annotation of Northern Wild Rice, Zizania palustris L., Supports a Whole Genome Duplication in the Zizania Genus.</title>
        <authorList>
            <person name="Haas M."/>
            <person name="Kono T."/>
            <person name="Macchietto M."/>
            <person name="Millas R."/>
            <person name="McGilp L."/>
            <person name="Shao M."/>
            <person name="Duquette J."/>
            <person name="Hirsch C.N."/>
            <person name="Kimball J."/>
        </authorList>
    </citation>
    <scope>NUCLEOTIDE SEQUENCE</scope>
    <source>
        <tissue evidence="22">Fresh leaf tissue</tissue>
    </source>
</reference>
<evidence type="ECO:0000256" key="4">
    <source>
        <dbReference type="ARBA" id="ARBA00004614"/>
    </source>
</evidence>
<dbReference type="InterPro" id="IPR009653">
    <property type="entry name" value="Ksh1"/>
</dbReference>
<keyword evidence="7" id="KW-0963">Cytoplasm</keyword>
<feature type="domain" description="Gcp-like" evidence="21">
    <location>
        <begin position="41"/>
        <end position="264"/>
    </location>
</feature>
<keyword evidence="12" id="KW-0732">Signal</keyword>
<keyword evidence="16" id="KW-0539">Nucleus</keyword>
<comment type="caution">
    <text evidence="22">The sequence shown here is derived from an EMBL/GenBank/DDBJ whole genome shotgun (WGS) entry which is preliminary data.</text>
</comment>
<dbReference type="EC" id="2.3.1.234" evidence="6"/>
<dbReference type="Pfam" id="PF06842">
    <property type="entry name" value="DUF1242"/>
    <property type="match status" value="1"/>
</dbReference>
<dbReference type="AlphaFoldDB" id="A0A8J5S3L9"/>
<evidence type="ECO:0000256" key="3">
    <source>
        <dbReference type="ARBA" id="ARBA00004496"/>
    </source>
</evidence>
<evidence type="ECO:0000256" key="2">
    <source>
        <dbReference type="ARBA" id="ARBA00004123"/>
    </source>
</evidence>
<evidence type="ECO:0000256" key="9">
    <source>
        <dbReference type="ARBA" id="ARBA00022692"/>
    </source>
</evidence>
<dbReference type="GO" id="GO:0005634">
    <property type="term" value="C:nucleus"/>
    <property type="evidence" value="ECO:0007669"/>
    <property type="project" value="UniProtKB-SubCell"/>
</dbReference>
<dbReference type="GO" id="GO:0061711">
    <property type="term" value="F:tRNA N(6)-L-threonylcarbamoyladenine synthase activity"/>
    <property type="evidence" value="ECO:0007669"/>
    <property type="project" value="UniProtKB-EC"/>
</dbReference>
<evidence type="ECO:0000256" key="7">
    <source>
        <dbReference type="ARBA" id="ARBA00022490"/>
    </source>
</evidence>
<keyword evidence="15 20" id="KW-0472">Membrane</keyword>
<dbReference type="GO" id="GO:0000408">
    <property type="term" value="C:EKC/KEOPS complex"/>
    <property type="evidence" value="ECO:0007669"/>
    <property type="project" value="TreeGrafter"/>
</dbReference>
<dbReference type="Proteomes" id="UP000729402">
    <property type="component" value="Unassembled WGS sequence"/>
</dbReference>
<feature type="transmembrane region" description="Helical" evidence="20">
    <location>
        <begin position="292"/>
        <end position="314"/>
    </location>
</feature>
<proteinExistence type="inferred from homology"/>
<dbReference type="PANTHER" id="PTHR11735">
    <property type="entry name" value="TRNA N6-ADENOSINE THREONYLCARBAMOYLTRANSFERASE"/>
    <property type="match status" value="1"/>
</dbReference>
<name>A0A8J5S3L9_ZIZPA</name>
<evidence type="ECO:0000256" key="13">
    <source>
        <dbReference type="ARBA" id="ARBA00022989"/>
    </source>
</evidence>
<evidence type="ECO:0000256" key="15">
    <source>
        <dbReference type="ARBA" id="ARBA00023136"/>
    </source>
</evidence>